<dbReference type="Proteomes" id="UP000198888">
    <property type="component" value="Unassembled WGS sequence"/>
</dbReference>
<proteinExistence type="predicted"/>
<dbReference type="EMBL" id="FNYR01000028">
    <property type="protein sequence ID" value="SEJ17463.1"/>
    <property type="molecule type" value="Genomic_DNA"/>
</dbReference>
<sequence length="57" mass="6376">MTETLADKYPGAAPFIQEAVNETRRVTATLLREFQTGRVTVTASFKDLFLDEPVNCL</sequence>
<reference evidence="1 2" key="1">
    <citation type="submission" date="2016-10" db="EMBL/GenBank/DDBJ databases">
        <authorList>
            <person name="de Groot N.N."/>
        </authorList>
    </citation>
    <scope>NUCLEOTIDE SEQUENCE [LARGE SCALE GENOMIC DNA]</scope>
    <source>
        <strain evidence="1 2">DSM 22187</strain>
    </source>
</reference>
<evidence type="ECO:0000313" key="2">
    <source>
        <dbReference type="Proteomes" id="UP000198888"/>
    </source>
</evidence>
<evidence type="ECO:0000313" key="1">
    <source>
        <dbReference type="EMBL" id="SEJ17463.1"/>
    </source>
</evidence>
<keyword evidence="2" id="KW-1185">Reference proteome</keyword>
<name>A0A1H6WKQ0_9EURY</name>
<accession>A0A1H6WKQ0</accession>
<dbReference type="AlphaFoldDB" id="A0A1H6WKQ0"/>
<gene>
    <name evidence="1" type="ORF">SAMN05444271_1281</name>
</gene>
<organism evidence="1 2">
    <name type="scientific">Halohasta litchfieldiae</name>
    <dbReference type="NCBI Taxonomy" id="1073996"/>
    <lineage>
        <taxon>Archaea</taxon>
        <taxon>Methanobacteriati</taxon>
        <taxon>Methanobacteriota</taxon>
        <taxon>Stenosarchaea group</taxon>
        <taxon>Halobacteria</taxon>
        <taxon>Halobacteriales</taxon>
        <taxon>Haloferacaceae</taxon>
        <taxon>Halohasta</taxon>
    </lineage>
</organism>
<protein>
    <submittedName>
        <fullName evidence="1">Uncharacterized protein</fullName>
    </submittedName>
</protein>